<dbReference type="EMBL" id="BMMV01000033">
    <property type="protein sequence ID" value="GGK26330.1"/>
    <property type="molecule type" value="Genomic_DNA"/>
</dbReference>
<gene>
    <name evidence="1" type="ORF">GCM10011583_67860</name>
</gene>
<reference evidence="2" key="1">
    <citation type="journal article" date="2019" name="Int. J. Syst. Evol. Microbiol.">
        <title>The Global Catalogue of Microorganisms (GCM) 10K type strain sequencing project: providing services to taxonomists for standard genome sequencing and annotation.</title>
        <authorList>
            <consortium name="The Broad Institute Genomics Platform"/>
            <consortium name="The Broad Institute Genome Sequencing Center for Infectious Disease"/>
            <person name="Wu L."/>
            <person name="Ma J."/>
        </authorList>
    </citation>
    <scope>NUCLEOTIDE SEQUENCE [LARGE SCALE GENOMIC DNA]</scope>
    <source>
        <strain evidence="2">CGMCC 4.7275</strain>
    </source>
</reference>
<accession>A0ABQ2EXF4</accession>
<dbReference type="Gene3D" id="3.30.70.1090">
    <property type="entry name" value="Dimeric alpha+beta barrel"/>
    <property type="match status" value="1"/>
</dbReference>
<evidence type="ECO:0008006" key="3">
    <source>
        <dbReference type="Google" id="ProtNLM"/>
    </source>
</evidence>
<dbReference type="Proteomes" id="UP000660265">
    <property type="component" value="Unassembled WGS sequence"/>
</dbReference>
<keyword evidence="2" id="KW-1185">Reference proteome</keyword>
<dbReference type="InterPro" id="IPR006765">
    <property type="entry name" value="Polyketide_synth_cyclase"/>
</dbReference>
<comment type="caution">
    <text evidence="1">The sequence shown here is derived from an EMBL/GenBank/DDBJ whole genome shotgun (WGS) entry which is preliminary data.</text>
</comment>
<dbReference type="InterPro" id="IPR038474">
    <property type="entry name" value="Polyketide_synth_cyclase_sf"/>
</dbReference>
<dbReference type="InterPro" id="IPR011008">
    <property type="entry name" value="Dimeric_a/b-barrel"/>
</dbReference>
<protein>
    <recommendedName>
        <fullName evidence="3">Cyclase</fullName>
    </recommendedName>
</protein>
<evidence type="ECO:0000313" key="1">
    <source>
        <dbReference type="EMBL" id="GGK26330.1"/>
    </source>
</evidence>
<organism evidence="1 2">
    <name type="scientific">Streptomyces camponoticapitis</name>
    <dbReference type="NCBI Taxonomy" id="1616125"/>
    <lineage>
        <taxon>Bacteria</taxon>
        <taxon>Bacillati</taxon>
        <taxon>Actinomycetota</taxon>
        <taxon>Actinomycetes</taxon>
        <taxon>Kitasatosporales</taxon>
        <taxon>Streptomycetaceae</taxon>
        <taxon>Streptomyces</taxon>
    </lineage>
</organism>
<name>A0ABQ2EXF4_9ACTN</name>
<evidence type="ECO:0000313" key="2">
    <source>
        <dbReference type="Proteomes" id="UP000660265"/>
    </source>
</evidence>
<dbReference type="SUPFAM" id="SSF54909">
    <property type="entry name" value="Dimeric alpha+beta barrel"/>
    <property type="match status" value="1"/>
</dbReference>
<dbReference type="Pfam" id="PF04673">
    <property type="entry name" value="Cyclase_polyket"/>
    <property type="match status" value="1"/>
</dbReference>
<proteinExistence type="predicted"/>
<sequence length="110" mass="12745">MRHSTLTVARTDVDPSVDVARLIGDFDATEMPHRTGTRRRRLFAYRGPHFHLRDFDDDNGGRLIEEAKSNSRSIRISDELKPLIDAYDPATRRSPKDAMARRFYNWEAKA</sequence>